<accession>A0A2S1SIV2</accession>
<name>A0A2S1SIV2_9FLAO</name>
<dbReference type="PIRSF" id="PIRSF010372">
    <property type="entry name" value="PaiB"/>
    <property type="match status" value="1"/>
</dbReference>
<reference evidence="1 2" key="1">
    <citation type="submission" date="2018-05" db="EMBL/GenBank/DDBJ databases">
        <title>Genome sequencing of Flavobacterium sp. HYN0049.</title>
        <authorList>
            <person name="Yi H."/>
            <person name="Baek C."/>
        </authorList>
    </citation>
    <scope>NUCLEOTIDE SEQUENCE [LARGE SCALE GENOMIC DNA]</scope>
    <source>
        <strain evidence="1 2">HYN0049</strain>
    </source>
</reference>
<dbReference type="InterPro" id="IPR012349">
    <property type="entry name" value="Split_barrel_FMN-bd"/>
</dbReference>
<dbReference type="PANTHER" id="PTHR35802:SF1">
    <property type="entry name" value="PROTEASE SYNTHASE AND SPORULATION PROTEIN PAI 2"/>
    <property type="match status" value="1"/>
</dbReference>
<evidence type="ECO:0000313" key="1">
    <source>
        <dbReference type="EMBL" id="AWI26267.1"/>
    </source>
</evidence>
<dbReference type="PANTHER" id="PTHR35802">
    <property type="entry name" value="PROTEASE SYNTHASE AND SPORULATION PROTEIN PAI 2"/>
    <property type="match status" value="1"/>
</dbReference>
<dbReference type="InterPro" id="IPR007396">
    <property type="entry name" value="TR_PAI2-type"/>
</dbReference>
<dbReference type="Proteomes" id="UP000244937">
    <property type="component" value="Chromosome"/>
</dbReference>
<dbReference type="EMBL" id="CP029187">
    <property type="protein sequence ID" value="AWI26267.1"/>
    <property type="molecule type" value="Genomic_DNA"/>
</dbReference>
<dbReference type="SUPFAM" id="SSF50475">
    <property type="entry name" value="FMN-binding split barrel"/>
    <property type="match status" value="1"/>
</dbReference>
<keyword evidence="2" id="KW-1185">Reference proteome</keyword>
<protein>
    <submittedName>
        <fullName evidence="1">FMN-binding negative transcriptional regulator</fullName>
    </submittedName>
</protein>
<dbReference type="AlphaFoldDB" id="A0A2S1SIV2"/>
<dbReference type="KEGG" id="fpal:HYN49_10340"/>
<sequence length="205" mass="23334">MYIPPHYETTDKATIIAFMKQYPFATIITVKDNFQSATHLPFTISEREGDMILTAHFAKANPQWEQLTENEVLVIFAEPHAYISPSHYESDKNVPTWNYIAVHAYGKGRLITENAAAYEVLEAMIAQSEPGYKVQWDSLPADYKDRMVKGIVAFEITVTTLQAKHKLSQNKKLSERENIISAFEKSDDGNEKAIAGFMRNVEKEN</sequence>
<dbReference type="Gene3D" id="2.30.110.10">
    <property type="entry name" value="Electron Transport, Fmn-binding Protein, Chain A"/>
    <property type="match status" value="1"/>
</dbReference>
<evidence type="ECO:0000313" key="2">
    <source>
        <dbReference type="Proteomes" id="UP000244937"/>
    </source>
</evidence>
<proteinExistence type="predicted"/>
<gene>
    <name evidence="1" type="ORF">HYN49_10340</name>
</gene>
<dbReference type="OrthoDB" id="9794948at2"/>
<dbReference type="Pfam" id="PF04299">
    <property type="entry name" value="FMN_bind_2"/>
    <property type="match status" value="1"/>
</dbReference>
<organism evidence="1 2">
    <name type="scientific">Flavobacterium pallidum</name>
    <dbReference type="NCBI Taxonomy" id="2172098"/>
    <lineage>
        <taxon>Bacteria</taxon>
        <taxon>Pseudomonadati</taxon>
        <taxon>Bacteroidota</taxon>
        <taxon>Flavobacteriia</taxon>
        <taxon>Flavobacteriales</taxon>
        <taxon>Flavobacteriaceae</taxon>
        <taxon>Flavobacterium</taxon>
    </lineage>
</organism>
<dbReference type="RefSeq" id="WP_108904045.1">
    <property type="nucleotide sequence ID" value="NZ_CP029187.1"/>
</dbReference>